<dbReference type="SMART" id="SM00137">
    <property type="entry name" value="MAM"/>
    <property type="match status" value="1"/>
</dbReference>
<dbReference type="GO" id="GO:0016020">
    <property type="term" value="C:membrane"/>
    <property type="evidence" value="ECO:0007669"/>
    <property type="project" value="InterPro"/>
</dbReference>
<dbReference type="OrthoDB" id="5872746at2759"/>
<sequence>MWAYKLLIVLKAAIGNAEISSSSDLNCDFSSSCRWRNATNLEDNGDWIINNQYAADGTTFIIPREASDGYFAYTSSLIARSVALLISDVVNCQLGGANIKYWYFKTGSESQLEVCTRQPPGSKEFNSFKCYTGSTTNFAQQWIFRVIELPPLSQPFELVFRSTFYPPMDIVALSDIVYTSTLCEISNKGAQQGAGGSFQTEDSTAKLLKFNEGKAGSFVYAGGKAVSRHDKFILSNKIPIEISEPARLDFFVYQAGVKGRLQVCINNIKDCVLDIRGDTINIKARRWRNFHVPLATNTHAIHFVADGLQDNYAIGLDHIQLLNKHGMAAQQCR</sequence>
<evidence type="ECO:0000313" key="4">
    <source>
        <dbReference type="Proteomes" id="UP000053766"/>
    </source>
</evidence>
<accession>A0A0D8Y1I8</accession>
<dbReference type="SUPFAM" id="SSF49899">
    <property type="entry name" value="Concanavalin A-like lectins/glucanases"/>
    <property type="match status" value="1"/>
</dbReference>
<gene>
    <name evidence="3" type="ORF">DICVIV_03828</name>
</gene>
<keyword evidence="4" id="KW-1185">Reference proteome</keyword>
<dbReference type="Proteomes" id="UP000053766">
    <property type="component" value="Unassembled WGS sequence"/>
</dbReference>
<reference evidence="3 4" key="1">
    <citation type="submission" date="2013-11" db="EMBL/GenBank/DDBJ databases">
        <title>Draft genome of the bovine lungworm Dictyocaulus viviparus.</title>
        <authorList>
            <person name="Mitreva M."/>
        </authorList>
    </citation>
    <scope>NUCLEOTIDE SEQUENCE [LARGE SCALE GENOMIC DNA]</scope>
    <source>
        <strain evidence="3 4">HannoverDv2000</strain>
    </source>
</reference>
<name>A0A0D8Y1I8_DICVI</name>
<dbReference type="AlphaFoldDB" id="A0A0D8Y1I8"/>
<protein>
    <submittedName>
        <fullName evidence="3">MAM domain protein</fullName>
    </submittedName>
</protein>
<dbReference type="Gene3D" id="2.60.120.200">
    <property type="match status" value="1"/>
</dbReference>
<reference evidence="4" key="2">
    <citation type="journal article" date="2016" name="Sci. Rep.">
        <title>Dictyocaulus viviparus genome, variome and transcriptome elucidate lungworm biology and support future intervention.</title>
        <authorList>
            <person name="McNulty S.N."/>
            <person name="Strube C."/>
            <person name="Rosa B.A."/>
            <person name="Martin J.C."/>
            <person name="Tyagi R."/>
            <person name="Choi Y.J."/>
            <person name="Wang Q."/>
            <person name="Hallsworth Pepin K."/>
            <person name="Zhang X."/>
            <person name="Ozersky P."/>
            <person name="Wilson R.K."/>
            <person name="Sternberg P.W."/>
            <person name="Gasser R.B."/>
            <person name="Mitreva M."/>
        </authorList>
    </citation>
    <scope>NUCLEOTIDE SEQUENCE [LARGE SCALE GENOMIC DNA]</scope>
    <source>
        <strain evidence="4">HannoverDv2000</strain>
    </source>
</reference>
<evidence type="ECO:0000256" key="1">
    <source>
        <dbReference type="SAM" id="SignalP"/>
    </source>
</evidence>
<feature type="chain" id="PRO_5002336110" evidence="1">
    <location>
        <begin position="18"/>
        <end position="333"/>
    </location>
</feature>
<dbReference type="InterPro" id="IPR013320">
    <property type="entry name" value="ConA-like_dom_sf"/>
</dbReference>
<dbReference type="InterPro" id="IPR000998">
    <property type="entry name" value="MAM_dom"/>
</dbReference>
<dbReference type="PROSITE" id="PS50060">
    <property type="entry name" value="MAM_2"/>
    <property type="match status" value="1"/>
</dbReference>
<proteinExistence type="predicted"/>
<dbReference type="EMBL" id="KN716217">
    <property type="protein sequence ID" value="KJH50027.1"/>
    <property type="molecule type" value="Genomic_DNA"/>
</dbReference>
<evidence type="ECO:0000259" key="2">
    <source>
        <dbReference type="PROSITE" id="PS50060"/>
    </source>
</evidence>
<evidence type="ECO:0000313" key="3">
    <source>
        <dbReference type="EMBL" id="KJH50027.1"/>
    </source>
</evidence>
<organism evidence="3 4">
    <name type="scientific">Dictyocaulus viviparus</name>
    <name type="common">Bovine lungworm</name>
    <dbReference type="NCBI Taxonomy" id="29172"/>
    <lineage>
        <taxon>Eukaryota</taxon>
        <taxon>Metazoa</taxon>
        <taxon>Ecdysozoa</taxon>
        <taxon>Nematoda</taxon>
        <taxon>Chromadorea</taxon>
        <taxon>Rhabditida</taxon>
        <taxon>Rhabditina</taxon>
        <taxon>Rhabditomorpha</taxon>
        <taxon>Strongyloidea</taxon>
        <taxon>Metastrongylidae</taxon>
        <taxon>Dictyocaulus</taxon>
    </lineage>
</organism>
<feature type="domain" description="MAM" evidence="2">
    <location>
        <begin position="25"/>
        <end position="185"/>
    </location>
</feature>
<dbReference type="Pfam" id="PF00629">
    <property type="entry name" value="MAM"/>
    <property type="match status" value="1"/>
</dbReference>
<feature type="signal peptide" evidence="1">
    <location>
        <begin position="1"/>
        <end position="17"/>
    </location>
</feature>
<keyword evidence="1" id="KW-0732">Signal</keyword>